<accession>A0A3P3T9Q9</accession>
<dbReference type="EMBL" id="RRCN01000002">
    <property type="protein sequence ID" value="RRJ54776.1"/>
    <property type="molecule type" value="Genomic_DNA"/>
</dbReference>
<dbReference type="RefSeq" id="WP_128635860.1">
    <property type="nucleotide sequence ID" value="NZ_RRCN01000002.1"/>
</dbReference>
<protein>
    <recommendedName>
        <fullName evidence="3">RES domain-containing protein</fullName>
    </recommendedName>
</protein>
<evidence type="ECO:0000313" key="1">
    <source>
        <dbReference type="EMBL" id="RRJ54776.1"/>
    </source>
</evidence>
<dbReference type="Proteomes" id="UP000267017">
    <property type="component" value="Unassembled WGS sequence"/>
</dbReference>
<organism evidence="1 2">
    <name type="scientific">Paenibacillus oralis</name>
    <dbReference type="NCBI Taxonomy" id="2490856"/>
    <lineage>
        <taxon>Bacteria</taxon>
        <taxon>Bacillati</taxon>
        <taxon>Bacillota</taxon>
        <taxon>Bacilli</taxon>
        <taxon>Bacillales</taxon>
        <taxon>Paenibacillaceae</taxon>
        <taxon>Paenibacillus</taxon>
    </lineage>
</organism>
<comment type="caution">
    <text evidence="1">The sequence shown here is derived from an EMBL/GenBank/DDBJ whole genome shotgun (WGS) entry which is preliminary data.</text>
</comment>
<keyword evidence="2" id="KW-1185">Reference proteome</keyword>
<sequence length="263" mass="30643">MYKIRVSDDLALNKYDMLHIPFEQRGRASTTRYSIPGLPCLYLGSSPLICWEELNRPNKDKMHTSLFIAKDELNFLDFSVPPMVFVKRAQEIFERVFGPLQEDVDKLSELYNTMKLYALLWPLIAACSIRVKNRNDPFKPEYIVPQLLLQWVQQSEKYDGICYFSTKIKHYNFQNIAHFRNYALPVKSCKDKGYCTEIQNLFHDWTAGVPWPIFELHKGTVPGGSNGKGSALIEVVDNIRIYYHQTDFCKLESFLHSVLYPNI</sequence>
<reference evidence="1 2" key="1">
    <citation type="submission" date="2018-11" db="EMBL/GenBank/DDBJ databases">
        <title>Genome sequencing of Paenibacillus sp. KCOM 3021 (= ChDC PVNT-B20).</title>
        <authorList>
            <person name="Kook J.-K."/>
            <person name="Park S.-N."/>
            <person name="Lim Y.K."/>
        </authorList>
    </citation>
    <scope>NUCLEOTIDE SEQUENCE [LARGE SCALE GENOMIC DNA]</scope>
    <source>
        <strain evidence="1 2">KCOM 3021</strain>
    </source>
</reference>
<dbReference type="AlphaFoldDB" id="A0A3P3T9Q9"/>
<evidence type="ECO:0008006" key="3">
    <source>
        <dbReference type="Google" id="ProtNLM"/>
    </source>
</evidence>
<dbReference type="OrthoDB" id="7068172at2"/>
<name>A0A3P3T9Q9_9BACL</name>
<proteinExistence type="predicted"/>
<evidence type="ECO:0000313" key="2">
    <source>
        <dbReference type="Proteomes" id="UP000267017"/>
    </source>
</evidence>
<gene>
    <name evidence="1" type="ORF">EHV15_34870</name>
</gene>